<dbReference type="InterPro" id="IPR058625">
    <property type="entry name" value="MdtA-like_BSH"/>
</dbReference>
<dbReference type="Gene3D" id="1.10.287.470">
    <property type="entry name" value="Helix hairpin bin"/>
    <property type="match status" value="1"/>
</dbReference>
<name>A0ABU1AMD0_9BACT</name>
<feature type="chain" id="PRO_5047493624" evidence="2">
    <location>
        <begin position="21"/>
        <end position="244"/>
    </location>
</feature>
<dbReference type="NCBIfam" id="TIGR01730">
    <property type="entry name" value="RND_mfp"/>
    <property type="match status" value="1"/>
</dbReference>
<sequence length="244" mass="27172">MRKQATFFLLGCMSAMVSWAQPVSGLVFPFREVSISSPVQNFVTELHVREGAEVKAGDLMAQLYVRSVELDMERTAAALRKREFESKGSQNLFREKLISEDEALASEIELRLASLQYEIAKEAVELRKIRAPISGIVVERNNEIGEMVAVGEPMFRVVDIDQIYVRLFLTVEDSRRFPVGRAVEMTFPELGADSPVIAGSVDFIDPRVDSASGLLQVKILASNEERLVKPGLRAVIELTPESTL</sequence>
<keyword evidence="5" id="KW-1185">Reference proteome</keyword>
<gene>
    <name evidence="4" type="ORF">QEH59_16120</name>
</gene>
<evidence type="ECO:0000256" key="1">
    <source>
        <dbReference type="ARBA" id="ARBA00009477"/>
    </source>
</evidence>
<accession>A0ABU1AMD0</accession>
<feature type="signal peptide" evidence="2">
    <location>
        <begin position="1"/>
        <end position="20"/>
    </location>
</feature>
<dbReference type="PANTHER" id="PTHR30469">
    <property type="entry name" value="MULTIDRUG RESISTANCE PROTEIN MDTA"/>
    <property type="match status" value="1"/>
</dbReference>
<dbReference type="Proteomes" id="UP001243717">
    <property type="component" value="Unassembled WGS sequence"/>
</dbReference>
<evidence type="ECO:0000313" key="4">
    <source>
        <dbReference type="EMBL" id="MDQ8195962.1"/>
    </source>
</evidence>
<comment type="similarity">
    <text evidence="1">Belongs to the membrane fusion protein (MFP) (TC 8.A.1) family.</text>
</comment>
<dbReference type="Gene3D" id="2.40.50.100">
    <property type="match status" value="1"/>
</dbReference>
<evidence type="ECO:0000259" key="3">
    <source>
        <dbReference type="Pfam" id="PF25917"/>
    </source>
</evidence>
<dbReference type="EMBL" id="JARXIC010000039">
    <property type="protein sequence ID" value="MDQ8195962.1"/>
    <property type="molecule type" value="Genomic_DNA"/>
</dbReference>
<feature type="domain" description="Multidrug resistance protein MdtA-like barrel-sandwich hybrid" evidence="3">
    <location>
        <begin position="31"/>
        <end position="158"/>
    </location>
</feature>
<proteinExistence type="inferred from homology"/>
<keyword evidence="2" id="KW-0732">Signal</keyword>
<comment type="caution">
    <text evidence="4">The sequence shown here is derived from an EMBL/GenBank/DDBJ whole genome shotgun (WGS) entry which is preliminary data.</text>
</comment>
<dbReference type="InterPro" id="IPR006143">
    <property type="entry name" value="RND_pump_MFP"/>
</dbReference>
<dbReference type="PANTHER" id="PTHR30469:SF15">
    <property type="entry name" value="HLYD FAMILY OF SECRETION PROTEINS"/>
    <property type="match status" value="1"/>
</dbReference>
<dbReference type="SUPFAM" id="SSF111369">
    <property type="entry name" value="HlyD-like secretion proteins"/>
    <property type="match status" value="1"/>
</dbReference>
<dbReference type="Gene3D" id="2.40.30.170">
    <property type="match status" value="1"/>
</dbReference>
<dbReference type="RefSeq" id="WP_308986407.1">
    <property type="nucleotide sequence ID" value="NZ_JARXIC010000039.1"/>
</dbReference>
<evidence type="ECO:0000313" key="5">
    <source>
        <dbReference type="Proteomes" id="UP001243717"/>
    </source>
</evidence>
<organism evidence="4 5">
    <name type="scientific">Thalassobacterium sedimentorum</name>
    <dbReference type="NCBI Taxonomy" id="3041258"/>
    <lineage>
        <taxon>Bacteria</taxon>
        <taxon>Pseudomonadati</taxon>
        <taxon>Verrucomicrobiota</taxon>
        <taxon>Opitutia</taxon>
        <taxon>Puniceicoccales</taxon>
        <taxon>Coraliomargaritaceae</taxon>
        <taxon>Thalassobacterium</taxon>
    </lineage>
</organism>
<protein>
    <submittedName>
        <fullName evidence="4">Efflux RND transporter periplasmic adaptor subunit</fullName>
    </submittedName>
</protein>
<reference evidence="4 5" key="1">
    <citation type="submission" date="2023-04" db="EMBL/GenBank/DDBJ databases">
        <title>A novel bacteria isolated from coastal sediment.</title>
        <authorList>
            <person name="Liu X.-J."/>
            <person name="Du Z.-J."/>
        </authorList>
    </citation>
    <scope>NUCLEOTIDE SEQUENCE [LARGE SCALE GENOMIC DNA]</scope>
    <source>
        <strain evidence="4 5">SDUM461004</strain>
    </source>
</reference>
<dbReference type="Pfam" id="PF25917">
    <property type="entry name" value="BSH_RND"/>
    <property type="match status" value="1"/>
</dbReference>
<evidence type="ECO:0000256" key="2">
    <source>
        <dbReference type="SAM" id="SignalP"/>
    </source>
</evidence>